<dbReference type="InterPro" id="IPR007529">
    <property type="entry name" value="Znf_HIT"/>
</dbReference>
<evidence type="ECO:0000256" key="2">
    <source>
        <dbReference type="SAM" id="MobiDB-lite"/>
    </source>
</evidence>
<evidence type="ECO:0000259" key="3">
    <source>
        <dbReference type="PROSITE" id="PS51083"/>
    </source>
</evidence>
<dbReference type="OMA" id="LMPDYKP"/>
<proteinExistence type="predicted"/>
<feature type="domain" description="HIT-type" evidence="3">
    <location>
        <begin position="91"/>
        <end position="123"/>
    </location>
</feature>
<reference evidence="4 5" key="1">
    <citation type="journal article" date="2013" name="Genome Biol.">
        <title>Genome of Acanthamoeba castellanii highlights extensive lateral gene transfer and early evolution of tyrosine kinase signaling.</title>
        <authorList>
            <person name="Clarke M."/>
            <person name="Lohan A.J."/>
            <person name="Liu B."/>
            <person name="Lagkouvardos I."/>
            <person name="Roy S."/>
            <person name="Zafar N."/>
            <person name="Bertelli C."/>
            <person name="Schilde C."/>
            <person name="Kianianmomeni A."/>
            <person name="Burglin T.R."/>
            <person name="Frech C."/>
            <person name="Turcotte B."/>
            <person name="Kopec K.O."/>
            <person name="Synnott J.M."/>
            <person name="Choo C."/>
            <person name="Paponov I."/>
            <person name="Finkler A."/>
            <person name="Soon Heng Tan C."/>
            <person name="Hutchins A.P."/>
            <person name="Weinmeier T."/>
            <person name="Rattei T."/>
            <person name="Chu J.S."/>
            <person name="Gimenez G."/>
            <person name="Irimia M."/>
            <person name="Rigden D.J."/>
            <person name="Fitzpatrick D.A."/>
            <person name="Lorenzo-Morales J."/>
            <person name="Bateman A."/>
            <person name="Chiu C.H."/>
            <person name="Tang P."/>
            <person name="Hegemann P."/>
            <person name="Fromm H."/>
            <person name="Raoult D."/>
            <person name="Greub G."/>
            <person name="Miranda-Saavedra D."/>
            <person name="Chen N."/>
            <person name="Nash P."/>
            <person name="Ginger M.L."/>
            <person name="Horn M."/>
            <person name="Schaap P."/>
            <person name="Caler L."/>
            <person name="Loftus B."/>
        </authorList>
    </citation>
    <scope>NUCLEOTIDE SEQUENCE [LARGE SCALE GENOMIC DNA]</scope>
    <source>
        <strain evidence="4 5">Neff</strain>
    </source>
</reference>
<dbReference type="Gene3D" id="3.30.60.190">
    <property type="match status" value="1"/>
</dbReference>
<feature type="compositionally biased region" description="Polar residues" evidence="2">
    <location>
        <begin position="451"/>
        <end position="461"/>
    </location>
</feature>
<feature type="region of interest" description="Disordered" evidence="2">
    <location>
        <begin position="238"/>
        <end position="274"/>
    </location>
</feature>
<evidence type="ECO:0000313" key="4">
    <source>
        <dbReference type="EMBL" id="ELR18078.1"/>
    </source>
</evidence>
<evidence type="ECO:0000256" key="1">
    <source>
        <dbReference type="PROSITE-ProRule" id="PRU00453"/>
    </source>
</evidence>
<dbReference type="Proteomes" id="UP000011083">
    <property type="component" value="Unassembled WGS sequence"/>
</dbReference>
<dbReference type="KEGG" id="acan:ACA1_163150"/>
<dbReference type="GeneID" id="14918806"/>
<dbReference type="PANTHER" id="PTHR15555">
    <property type="entry name" value="ZINC FINGER HIT DOMAIN CONTAINING PROTEIN 2 PROTEIN FON -RELATED"/>
    <property type="match status" value="1"/>
</dbReference>
<keyword evidence="1" id="KW-0479">Metal-binding</keyword>
<dbReference type="PANTHER" id="PTHR15555:SF0">
    <property type="entry name" value="ZINC FINGER HIT DOMAIN-CONTAINING PROTEIN 2"/>
    <property type="match status" value="1"/>
</dbReference>
<accession>L8H008</accession>
<dbReference type="SUPFAM" id="SSF144232">
    <property type="entry name" value="HIT/MYND zinc finger-like"/>
    <property type="match status" value="1"/>
</dbReference>
<dbReference type="EMBL" id="KB007961">
    <property type="protein sequence ID" value="ELR18078.1"/>
    <property type="molecule type" value="Genomic_DNA"/>
</dbReference>
<dbReference type="GO" id="GO:0008270">
    <property type="term" value="F:zinc ion binding"/>
    <property type="evidence" value="ECO:0007669"/>
    <property type="project" value="UniProtKB-UniRule"/>
</dbReference>
<dbReference type="Pfam" id="PF04438">
    <property type="entry name" value="zf-HIT"/>
    <property type="match status" value="1"/>
</dbReference>
<organism evidence="4 5">
    <name type="scientific">Acanthamoeba castellanii (strain ATCC 30010 / Neff)</name>
    <dbReference type="NCBI Taxonomy" id="1257118"/>
    <lineage>
        <taxon>Eukaryota</taxon>
        <taxon>Amoebozoa</taxon>
        <taxon>Discosea</taxon>
        <taxon>Longamoebia</taxon>
        <taxon>Centramoebida</taxon>
        <taxon>Acanthamoebidae</taxon>
        <taxon>Acanthamoeba</taxon>
    </lineage>
</organism>
<dbReference type="STRING" id="1257118.L8H008"/>
<keyword evidence="1" id="KW-0862">Zinc</keyword>
<name>L8H008_ACACF</name>
<dbReference type="OrthoDB" id="18412at2759"/>
<dbReference type="AlphaFoldDB" id="L8H008"/>
<sequence>MERLGEAAAPRRGVVLEVKDISAPKDEKEDEEEEEVDTVVEELRGLSHLRIKPRVVISDAKHKKTTGSPAEVATVAPAAASSGIIERGRLCSVCATKFGRYTCPRCNAASCSLPCYKAHSTKCTEAFYKDSVEEELRSQRADEESQKRMLQLLKHMKDQEDEEEEDEHEEEAYYRLAQLSTEENLSLEHLTPEQREDFKRSLVDGRISDMITPWQPWWLQPASAYRGMSPKGLIVPVETKREDENENESESEDEDEVEVEERKPPSVLPDIPPLSTLLSKEPSPLLAFNLLDILFSYAYVMRYFNGEPDSEASDAASFLVEISAVLQSNAVHESPDAAFDACLANILKPSVSGSSDFGLAVVDDVRQIIAQKHFTLMALSDLYALLGRAAADQIAAATKEVKRLRAKLAALQKKVYFFVAWANAQDEPLFRATAALVEAYLREQRAKRPDTTTAPSSSTGSLRLPTKLS</sequence>
<dbReference type="RefSeq" id="XP_004340097.1">
    <property type="nucleotide sequence ID" value="XM_004340049.1"/>
</dbReference>
<protein>
    <submittedName>
        <fullName evidence="4">HIT zinc finger protein</fullName>
    </submittedName>
</protein>
<gene>
    <name evidence="4" type="ORF">ACA1_163150</name>
</gene>
<feature type="region of interest" description="Disordered" evidence="2">
    <location>
        <begin position="447"/>
        <end position="469"/>
    </location>
</feature>
<feature type="compositionally biased region" description="Acidic residues" evidence="2">
    <location>
        <begin position="244"/>
        <end position="259"/>
    </location>
</feature>
<evidence type="ECO:0000313" key="5">
    <source>
        <dbReference type="Proteomes" id="UP000011083"/>
    </source>
</evidence>
<dbReference type="CDD" id="cd23024">
    <property type="entry name" value="zf-HIT_ZNHIT2-3"/>
    <property type="match status" value="1"/>
</dbReference>
<dbReference type="InterPro" id="IPR039646">
    <property type="entry name" value="ZNHIT2"/>
</dbReference>
<keyword evidence="1" id="KW-0863">Zinc-finger</keyword>
<keyword evidence="5" id="KW-1185">Reference proteome</keyword>
<dbReference type="VEuPathDB" id="AmoebaDB:ACA1_163150"/>
<dbReference type="PROSITE" id="PS51083">
    <property type="entry name" value="ZF_HIT"/>
    <property type="match status" value="1"/>
</dbReference>